<reference evidence="1" key="2">
    <citation type="submission" date="2022-01" db="EMBL/GenBank/DDBJ databases">
        <authorList>
            <person name="Hirooka S."/>
            <person name="Miyagishima S.Y."/>
        </authorList>
    </citation>
    <scope>NUCLEOTIDE SEQUENCE</scope>
    <source>
        <strain evidence="1">NBRC 102759</strain>
    </source>
</reference>
<evidence type="ECO:0000313" key="2">
    <source>
        <dbReference type="Proteomes" id="UP001061958"/>
    </source>
</evidence>
<protein>
    <recommendedName>
        <fullName evidence="3">Thioredoxin-like fold domain-containing protein</fullName>
    </recommendedName>
</protein>
<comment type="caution">
    <text evidence="1">The sequence shown here is derived from an EMBL/GenBank/DDBJ whole genome shotgun (WGS) entry which is preliminary data.</text>
</comment>
<proteinExistence type="predicted"/>
<evidence type="ECO:0000313" key="1">
    <source>
        <dbReference type="EMBL" id="GJQ10238.1"/>
    </source>
</evidence>
<dbReference type="OrthoDB" id="37297at2759"/>
<name>A0A9C7UNW7_9RHOD</name>
<organism evidence="1 2">
    <name type="scientific">Galdieria partita</name>
    <dbReference type="NCBI Taxonomy" id="83374"/>
    <lineage>
        <taxon>Eukaryota</taxon>
        <taxon>Rhodophyta</taxon>
        <taxon>Bangiophyceae</taxon>
        <taxon>Galdieriales</taxon>
        <taxon>Galdieriaceae</taxon>
        <taxon>Galdieria</taxon>
    </lineage>
</organism>
<gene>
    <name evidence="1" type="ORF">GpartN1_g2029.t1</name>
</gene>
<accession>A0A9C7UNW7</accession>
<reference evidence="1" key="1">
    <citation type="journal article" date="2022" name="Proc. Natl. Acad. Sci. U.S.A.">
        <title>Life cycle and functional genomics of the unicellular red alga Galdieria for elucidating algal and plant evolution and industrial use.</title>
        <authorList>
            <person name="Hirooka S."/>
            <person name="Itabashi T."/>
            <person name="Ichinose T.M."/>
            <person name="Onuma R."/>
            <person name="Fujiwara T."/>
            <person name="Yamashita S."/>
            <person name="Jong L.W."/>
            <person name="Tomita R."/>
            <person name="Iwane A.H."/>
            <person name="Miyagishima S.Y."/>
        </authorList>
    </citation>
    <scope>NUCLEOTIDE SEQUENCE</scope>
    <source>
        <strain evidence="1">NBRC 102759</strain>
    </source>
</reference>
<dbReference type="InterPro" id="IPR036249">
    <property type="entry name" value="Thioredoxin-like_sf"/>
</dbReference>
<keyword evidence="2" id="KW-1185">Reference proteome</keyword>
<dbReference type="Gene3D" id="3.40.30.10">
    <property type="entry name" value="Glutaredoxin"/>
    <property type="match status" value="1"/>
</dbReference>
<dbReference type="Proteomes" id="UP001061958">
    <property type="component" value="Unassembled WGS sequence"/>
</dbReference>
<dbReference type="PANTHER" id="PTHR33875:SF2">
    <property type="entry name" value="ACR183CP"/>
    <property type="match status" value="1"/>
</dbReference>
<dbReference type="AlphaFoldDB" id="A0A9C7UNW7"/>
<dbReference type="SUPFAM" id="SSF52833">
    <property type="entry name" value="Thioredoxin-like"/>
    <property type="match status" value="1"/>
</dbReference>
<sequence>MASNWPPLPKQSIGTPLGPPGAPIQMEVFLDYCCPFSKKAFFILMDQVLPAMEGKICFYFQHQIQPWHPQSTLLHEAALAVKQINPDKFYPYSRILFENLDNFIDQKVYQKSRKELYEQLAKLAKEVGIESEQVLKKLEILDTKEGNEVTADLKLSIRYARQLDIHVSPTFMINRMKDPVASSSWSVHEWKERLNPLLS</sequence>
<evidence type="ECO:0008006" key="3">
    <source>
        <dbReference type="Google" id="ProtNLM"/>
    </source>
</evidence>
<dbReference type="EMBL" id="BQMJ01000014">
    <property type="protein sequence ID" value="GJQ10238.1"/>
    <property type="molecule type" value="Genomic_DNA"/>
</dbReference>
<dbReference type="PANTHER" id="PTHR33875">
    <property type="entry name" value="OS09G0542200 PROTEIN"/>
    <property type="match status" value="1"/>
</dbReference>